<evidence type="ECO:0000256" key="5">
    <source>
        <dbReference type="SAM" id="Phobius"/>
    </source>
</evidence>
<dbReference type="Pfam" id="PF01284">
    <property type="entry name" value="MARVEL"/>
    <property type="match status" value="1"/>
</dbReference>
<evidence type="ECO:0000256" key="2">
    <source>
        <dbReference type="ARBA" id="ARBA00022692"/>
    </source>
</evidence>
<evidence type="ECO:0000259" key="6">
    <source>
        <dbReference type="Pfam" id="PF01284"/>
    </source>
</evidence>
<evidence type="ECO:0000256" key="3">
    <source>
        <dbReference type="ARBA" id="ARBA00022989"/>
    </source>
</evidence>
<keyword evidence="4 5" id="KW-0472">Membrane</keyword>
<protein>
    <recommendedName>
        <fullName evidence="6">MARVEL domain-containing protein</fullName>
    </recommendedName>
</protein>
<accession>A0A2N5TRV6</accession>
<evidence type="ECO:0000256" key="4">
    <source>
        <dbReference type="ARBA" id="ARBA00023136"/>
    </source>
</evidence>
<dbReference type="GO" id="GO:0016020">
    <property type="term" value="C:membrane"/>
    <property type="evidence" value="ECO:0007669"/>
    <property type="project" value="UniProtKB-SubCell"/>
</dbReference>
<proteinExistence type="predicted"/>
<dbReference type="AlphaFoldDB" id="A0A2N5TRV6"/>
<sequence>MAMSTTASSHSSTLHKLFLPIIFLLALLLSVIQFIITAVLIHDYEDHRYPSDSVRDRLRFLLFTSCWCLLFLPIYLFANARLIGQAFSSVASNLGFIFVTWLFWLCGAASWTDSLGGTLHCGDLFLNNQVLDISIPYCGSLRAVQAFSWMIWLLFSAALVYISAIAIRAKSRPSGLTGPMREVPAATSAA</sequence>
<name>A0A2N5TRV6_9BASI</name>
<gene>
    <name evidence="7" type="ORF">PCASD_25204</name>
</gene>
<feature type="transmembrane region" description="Helical" evidence="5">
    <location>
        <begin position="60"/>
        <end position="78"/>
    </location>
</feature>
<evidence type="ECO:0000313" key="7">
    <source>
        <dbReference type="EMBL" id="PLW28216.1"/>
    </source>
</evidence>
<feature type="domain" description="MARVEL" evidence="6">
    <location>
        <begin position="20"/>
        <end position="160"/>
    </location>
</feature>
<keyword evidence="2 5" id="KW-0812">Transmembrane</keyword>
<evidence type="ECO:0000256" key="1">
    <source>
        <dbReference type="ARBA" id="ARBA00004141"/>
    </source>
</evidence>
<reference evidence="7 8" key="1">
    <citation type="submission" date="2017-11" db="EMBL/GenBank/DDBJ databases">
        <title>De novo assembly and phasing of dikaryotic genomes from two isolates of Puccinia coronata f. sp. avenae, the causal agent of oat crown rust.</title>
        <authorList>
            <person name="Miller M.E."/>
            <person name="Zhang Y."/>
            <person name="Omidvar V."/>
            <person name="Sperschneider J."/>
            <person name="Schwessinger B."/>
            <person name="Raley C."/>
            <person name="Palmer J.M."/>
            <person name="Garnica D."/>
            <person name="Upadhyaya N."/>
            <person name="Rathjen J."/>
            <person name="Taylor J.M."/>
            <person name="Park R.F."/>
            <person name="Dodds P.N."/>
            <person name="Hirsch C.D."/>
            <person name="Kianian S.F."/>
            <person name="Figueroa M."/>
        </authorList>
    </citation>
    <scope>NUCLEOTIDE SEQUENCE [LARGE SCALE GENOMIC DNA]</scope>
    <source>
        <strain evidence="7">12SD80</strain>
    </source>
</reference>
<comment type="subcellular location">
    <subcellularLocation>
        <location evidence="1">Membrane</location>
        <topology evidence="1">Multi-pass membrane protein</topology>
    </subcellularLocation>
</comment>
<organism evidence="7 8">
    <name type="scientific">Puccinia coronata f. sp. avenae</name>
    <dbReference type="NCBI Taxonomy" id="200324"/>
    <lineage>
        <taxon>Eukaryota</taxon>
        <taxon>Fungi</taxon>
        <taxon>Dikarya</taxon>
        <taxon>Basidiomycota</taxon>
        <taxon>Pucciniomycotina</taxon>
        <taxon>Pucciniomycetes</taxon>
        <taxon>Pucciniales</taxon>
        <taxon>Pucciniaceae</taxon>
        <taxon>Puccinia</taxon>
    </lineage>
</organism>
<dbReference type="EMBL" id="PGCI01000373">
    <property type="protein sequence ID" value="PLW28216.1"/>
    <property type="molecule type" value="Genomic_DNA"/>
</dbReference>
<evidence type="ECO:0000313" key="8">
    <source>
        <dbReference type="Proteomes" id="UP000235392"/>
    </source>
</evidence>
<keyword evidence="3 5" id="KW-1133">Transmembrane helix</keyword>
<feature type="transmembrane region" description="Helical" evidence="5">
    <location>
        <begin position="21"/>
        <end position="40"/>
    </location>
</feature>
<dbReference type="Proteomes" id="UP000235392">
    <property type="component" value="Unassembled WGS sequence"/>
</dbReference>
<feature type="transmembrane region" description="Helical" evidence="5">
    <location>
        <begin position="149"/>
        <end position="167"/>
    </location>
</feature>
<feature type="transmembrane region" description="Helical" evidence="5">
    <location>
        <begin position="90"/>
        <end position="111"/>
    </location>
</feature>
<comment type="caution">
    <text evidence="7">The sequence shown here is derived from an EMBL/GenBank/DDBJ whole genome shotgun (WGS) entry which is preliminary data.</text>
</comment>
<dbReference type="InterPro" id="IPR008253">
    <property type="entry name" value="Marvel"/>
</dbReference>